<dbReference type="STRING" id="670483.S7PT93"/>
<gene>
    <name evidence="10" type="ORF">GLOTRDRAFT_82165</name>
</gene>
<evidence type="ECO:0000256" key="2">
    <source>
        <dbReference type="ARBA" id="ARBA00022516"/>
    </source>
</evidence>
<dbReference type="HOGENOM" id="CLU_009074_2_1_1"/>
<dbReference type="SFLD" id="SFLDG01016">
    <property type="entry name" value="Prenyltransferase_Like_2"/>
    <property type="match status" value="1"/>
</dbReference>
<proteinExistence type="inferred from homology"/>
<reference evidence="10 11" key="1">
    <citation type="journal article" date="2012" name="Science">
        <title>The Paleozoic origin of enzymatic lignin decomposition reconstructed from 31 fungal genomes.</title>
        <authorList>
            <person name="Floudas D."/>
            <person name="Binder M."/>
            <person name="Riley R."/>
            <person name="Barry K."/>
            <person name="Blanchette R.A."/>
            <person name="Henrissat B."/>
            <person name="Martinez A.T."/>
            <person name="Otillar R."/>
            <person name="Spatafora J.W."/>
            <person name="Yadav J.S."/>
            <person name="Aerts A."/>
            <person name="Benoit I."/>
            <person name="Boyd A."/>
            <person name="Carlson A."/>
            <person name="Copeland A."/>
            <person name="Coutinho P.M."/>
            <person name="de Vries R.P."/>
            <person name="Ferreira P."/>
            <person name="Findley K."/>
            <person name="Foster B."/>
            <person name="Gaskell J."/>
            <person name="Glotzer D."/>
            <person name="Gorecki P."/>
            <person name="Heitman J."/>
            <person name="Hesse C."/>
            <person name="Hori C."/>
            <person name="Igarashi K."/>
            <person name="Jurgens J.A."/>
            <person name="Kallen N."/>
            <person name="Kersten P."/>
            <person name="Kohler A."/>
            <person name="Kuees U."/>
            <person name="Kumar T.K.A."/>
            <person name="Kuo A."/>
            <person name="LaButti K."/>
            <person name="Larrondo L.F."/>
            <person name="Lindquist E."/>
            <person name="Ling A."/>
            <person name="Lombard V."/>
            <person name="Lucas S."/>
            <person name="Lundell T."/>
            <person name="Martin R."/>
            <person name="McLaughlin D.J."/>
            <person name="Morgenstern I."/>
            <person name="Morin E."/>
            <person name="Murat C."/>
            <person name="Nagy L.G."/>
            <person name="Nolan M."/>
            <person name="Ohm R.A."/>
            <person name="Patyshakuliyeva A."/>
            <person name="Rokas A."/>
            <person name="Ruiz-Duenas F.J."/>
            <person name="Sabat G."/>
            <person name="Salamov A."/>
            <person name="Samejima M."/>
            <person name="Schmutz J."/>
            <person name="Slot J.C."/>
            <person name="St John F."/>
            <person name="Stenlid J."/>
            <person name="Sun H."/>
            <person name="Sun S."/>
            <person name="Syed K."/>
            <person name="Tsang A."/>
            <person name="Wiebenga A."/>
            <person name="Young D."/>
            <person name="Pisabarro A."/>
            <person name="Eastwood D.C."/>
            <person name="Martin F."/>
            <person name="Cullen D."/>
            <person name="Grigoriev I.V."/>
            <person name="Hibbett D.S."/>
        </authorList>
    </citation>
    <scope>NUCLEOTIDE SEQUENCE [LARGE SCALE GENOMIC DNA]</scope>
    <source>
        <strain evidence="10 11">ATCC 11539</strain>
    </source>
</reference>
<dbReference type="Pfam" id="PF13249">
    <property type="entry name" value="SQHop_cyclase_N"/>
    <property type="match status" value="1"/>
</dbReference>
<sequence>MAPFPTPSGSIPTDPSKPFTDYTRWRLVNGKGGRHTWKYLRTDEEVERWPQTDIDRYWLGLPVDARTLPPAKDARSAAVNGYEFFKRLQAPDGHWPGEYGGPMFLLPGLVIASYVTGLWFEEEERLEMIRYLLNRAHPEDGGWGIHVESDSTVFGTALNYCTLRLLGVDREHPALVKARATLHRHGGAVAAPSWGKFWLTVLNVYSWDGNNPVPPELWLLPDWLPIHPHRWWIHTRAVYLPMGYLYRVKFQGPETPIVRALREEIYVQPYDTIDWPAQRNNIAKVDLYTPHSLLLDALNAVMSNTLEACPLPPLHKLALKRAYELICMEDENTAYQDLAPVNKMMQMVCRFHADGPDSEAMKQHALKRADVMWMSAEGLLVCGTNGSQLWDTAFMAQALVETGLADLEENRESVLRALKWIDESQMTENPKYYKEAYRQRTKGAWGFSTKEQGYTLSDCTGEALKAVLYLQNRWTDAPKPVSDRRIFDAVDLMLDMQCSNGGFASYEDIRATHLLELINPAEVFGNIMTEYTYPECTTSVITALSIFQKYYPDYRKNDIKRCIKGAIKYLHAAQRPEGGWYGSWGICFTYATLFALESLSLVGETYANSEAVQRACTFLISKQRADGGWGESYKSCELEKWVEHKNTQVVQTSWAAMALMYAQYPDPVPIEKAVHLVMSRQRPDGSWPQEAIEGVFNKNCMITYPNFKHIFTVWMLGKAHEYIPKLRAPKSS</sequence>
<dbReference type="EMBL" id="KB469314">
    <property type="protein sequence ID" value="EPQ50628.1"/>
    <property type="molecule type" value="Genomic_DNA"/>
</dbReference>
<dbReference type="InterPro" id="IPR032697">
    <property type="entry name" value="SQ_cyclase_N"/>
</dbReference>
<dbReference type="EC" id="5.4.99.-" evidence="7"/>
<evidence type="ECO:0000256" key="6">
    <source>
        <dbReference type="ARBA" id="ARBA00023235"/>
    </source>
</evidence>
<keyword evidence="11" id="KW-1185">Reference proteome</keyword>
<dbReference type="GO" id="GO:0006696">
    <property type="term" value="P:ergosterol biosynthetic process"/>
    <property type="evidence" value="ECO:0007669"/>
    <property type="project" value="TreeGrafter"/>
</dbReference>
<dbReference type="RefSeq" id="XP_007870900.1">
    <property type="nucleotide sequence ID" value="XM_007872709.1"/>
</dbReference>
<keyword evidence="6 7" id="KW-0413">Isomerase</keyword>
<protein>
    <recommendedName>
        <fullName evidence="7">Terpene cyclase/mutase family member</fullName>
        <ecNumber evidence="7">5.4.99.-</ecNumber>
    </recommendedName>
</protein>
<dbReference type="InterPro" id="IPR018333">
    <property type="entry name" value="Squalene_cyclase"/>
</dbReference>
<evidence type="ECO:0000256" key="4">
    <source>
        <dbReference type="ARBA" id="ARBA00022955"/>
    </source>
</evidence>
<keyword evidence="2" id="KW-0444">Lipid biosynthesis</keyword>
<dbReference type="OMA" id="CWARQTI"/>
<accession>S7PT93</accession>
<dbReference type="AlphaFoldDB" id="S7PT93"/>
<dbReference type="NCBIfam" id="TIGR01787">
    <property type="entry name" value="squalene_cyclas"/>
    <property type="match status" value="1"/>
</dbReference>
<evidence type="ECO:0000256" key="3">
    <source>
        <dbReference type="ARBA" id="ARBA00022737"/>
    </source>
</evidence>
<evidence type="ECO:0000256" key="5">
    <source>
        <dbReference type="ARBA" id="ARBA00023098"/>
    </source>
</evidence>
<keyword evidence="4" id="KW-0752">Steroid biosynthesis</keyword>
<evidence type="ECO:0000259" key="9">
    <source>
        <dbReference type="Pfam" id="PF13249"/>
    </source>
</evidence>
<feature type="domain" description="Squalene cyclase N-terminal" evidence="9">
    <location>
        <begin position="84"/>
        <end position="356"/>
    </location>
</feature>
<feature type="domain" description="Squalene cyclase C-terminal" evidence="8">
    <location>
        <begin position="387"/>
        <end position="719"/>
    </location>
</feature>
<dbReference type="InterPro" id="IPR008930">
    <property type="entry name" value="Terpenoid_cyclase/PrenylTrfase"/>
</dbReference>
<name>S7PT93_GLOTA</name>
<dbReference type="SUPFAM" id="SSF48239">
    <property type="entry name" value="Terpenoid cyclases/Protein prenyltransferases"/>
    <property type="match status" value="2"/>
</dbReference>
<evidence type="ECO:0000256" key="7">
    <source>
        <dbReference type="RuleBase" id="RU362003"/>
    </source>
</evidence>
<dbReference type="KEGG" id="gtr:GLOTRDRAFT_82165"/>
<dbReference type="GeneID" id="19309146"/>
<keyword evidence="3" id="KW-0677">Repeat</keyword>
<dbReference type="CDD" id="cd02892">
    <property type="entry name" value="SQCY_1"/>
    <property type="match status" value="1"/>
</dbReference>
<dbReference type="PANTHER" id="PTHR11764">
    <property type="entry name" value="TERPENE CYCLASE/MUTASE FAMILY MEMBER"/>
    <property type="match status" value="1"/>
</dbReference>
<dbReference type="PANTHER" id="PTHR11764:SF20">
    <property type="entry name" value="LANOSTEROL SYNTHASE"/>
    <property type="match status" value="1"/>
</dbReference>
<keyword evidence="5" id="KW-0443">Lipid metabolism</keyword>
<dbReference type="InterPro" id="IPR032696">
    <property type="entry name" value="SQ_cyclase_C"/>
</dbReference>
<dbReference type="eggNOG" id="KOG0497">
    <property type="taxonomic scope" value="Eukaryota"/>
</dbReference>
<evidence type="ECO:0000313" key="11">
    <source>
        <dbReference type="Proteomes" id="UP000030669"/>
    </source>
</evidence>
<evidence type="ECO:0000256" key="1">
    <source>
        <dbReference type="ARBA" id="ARBA00009755"/>
    </source>
</evidence>
<dbReference type="OrthoDB" id="21502at2759"/>
<dbReference type="Gene3D" id="1.50.10.20">
    <property type="match status" value="2"/>
</dbReference>
<dbReference type="GO" id="GO:0005811">
    <property type="term" value="C:lipid droplet"/>
    <property type="evidence" value="ECO:0007669"/>
    <property type="project" value="InterPro"/>
</dbReference>
<evidence type="ECO:0000313" key="10">
    <source>
        <dbReference type="EMBL" id="EPQ50628.1"/>
    </source>
</evidence>
<organism evidence="10 11">
    <name type="scientific">Gloeophyllum trabeum (strain ATCC 11539 / FP-39264 / Madison 617)</name>
    <name type="common">Brown rot fungus</name>
    <dbReference type="NCBI Taxonomy" id="670483"/>
    <lineage>
        <taxon>Eukaryota</taxon>
        <taxon>Fungi</taxon>
        <taxon>Dikarya</taxon>
        <taxon>Basidiomycota</taxon>
        <taxon>Agaricomycotina</taxon>
        <taxon>Agaricomycetes</taxon>
        <taxon>Gloeophyllales</taxon>
        <taxon>Gloeophyllaceae</taxon>
        <taxon>Gloeophyllum</taxon>
    </lineage>
</organism>
<dbReference type="GO" id="GO:0000250">
    <property type="term" value="F:lanosterol synthase activity"/>
    <property type="evidence" value="ECO:0007669"/>
    <property type="project" value="UniProtKB-ARBA"/>
</dbReference>
<dbReference type="Proteomes" id="UP000030669">
    <property type="component" value="Unassembled WGS sequence"/>
</dbReference>
<dbReference type="Pfam" id="PF13243">
    <property type="entry name" value="SQHop_cyclase_C"/>
    <property type="match status" value="1"/>
</dbReference>
<dbReference type="Gene3D" id="6.20.120.20">
    <property type="match status" value="1"/>
</dbReference>
<dbReference type="GO" id="GO:0016104">
    <property type="term" value="P:triterpenoid biosynthetic process"/>
    <property type="evidence" value="ECO:0007669"/>
    <property type="project" value="InterPro"/>
</dbReference>
<comment type="similarity">
    <text evidence="1 7">Belongs to the terpene cyclase/mutase family.</text>
</comment>
<evidence type="ECO:0000259" key="8">
    <source>
        <dbReference type="Pfam" id="PF13243"/>
    </source>
</evidence>
<dbReference type="FunFam" id="1.50.10.20:FF:000003">
    <property type="entry name" value="Terpene cyclase/mutase family member"/>
    <property type="match status" value="1"/>
</dbReference>